<gene>
    <name evidence="1" type="ORF">CYLTODRAFT_474834</name>
</gene>
<dbReference type="InterPro" id="IPR012337">
    <property type="entry name" value="RNaseH-like_sf"/>
</dbReference>
<dbReference type="Proteomes" id="UP000054007">
    <property type="component" value="Unassembled WGS sequence"/>
</dbReference>
<sequence>MLVGFWEMRSVVKPFLDRTSHGLVKYILSEEEWDAVKDLVNALQVLKDATVYFSSNDPTLASIIPAMDRIDEVFATAAVQ</sequence>
<keyword evidence="2" id="KW-1185">Reference proteome</keyword>
<accession>A0A0D7AYI4</accession>
<proteinExistence type="predicted"/>
<reference evidence="1 2" key="1">
    <citation type="journal article" date="2015" name="Fungal Genet. Biol.">
        <title>Evolution of novel wood decay mechanisms in Agaricales revealed by the genome sequences of Fistulina hepatica and Cylindrobasidium torrendii.</title>
        <authorList>
            <person name="Floudas D."/>
            <person name="Held B.W."/>
            <person name="Riley R."/>
            <person name="Nagy L.G."/>
            <person name="Koehler G."/>
            <person name="Ransdell A.S."/>
            <person name="Younus H."/>
            <person name="Chow J."/>
            <person name="Chiniquy J."/>
            <person name="Lipzen A."/>
            <person name="Tritt A."/>
            <person name="Sun H."/>
            <person name="Haridas S."/>
            <person name="LaButti K."/>
            <person name="Ohm R.A."/>
            <person name="Kues U."/>
            <person name="Blanchette R.A."/>
            <person name="Grigoriev I.V."/>
            <person name="Minto R.E."/>
            <person name="Hibbett D.S."/>
        </authorList>
    </citation>
    <scope>NUCLEOTIDE SEQUENCE [LARGE SCALE GENOMIC DNA]</scope>
    <source>
        <strain evidence="1 2">FP15055 ss-10</strain>
    </source>
</reference>
<dbReference type="OrthoDB" id="3359487at2759"/>
<dbReference type="EMBL" id="KN880797">
    <property type="protein sequence ID" value="KIY62321.1"/>
    <property type="molecule type" value="Genomic_DNA"/>
</dbReference>
<dbReference type="AlphaFoldDB" id="A0A0D7AYI4"/>
<evidence type="ECO:0000313" key="2">
    <source>
        <dbReference type="Proteomes" id="UP000054007"/>
    </source>
</evidence>
<evidence type="ECO:0000313" key="1">
    <source>
        <dbReference type="EMBL" id="KIY62321.1"/>
    </source>
</evidence>
<name>A0A0D7AYI4_9AGAR</name>
<organism evidence="1 2">
    <name type="scientific">Cylindrobasidium torrendii FP15055 ss-10</name>
    <dbReference type="NCBI Taxonomy" id="1314674"/>
    <lineage>
        <taxon>Eukaryota</taxon>
        <taxon>Fungi</taxon>
        <taxon>Dikarya</taxon>
        <taxon>Basidiomycota</taxon>
        <taxon>Agaricomycotina</taxon>
        <taxon>Agaricomycetes</taxon>
        <taxon>Agaricomycetidae</taxon>
        <taxon>Agaricales</taxon>
        <taxon>Marasmiineae</taxon>
        <taxon>Physalacriaceae</taxon>
        <taxon>Cylindrobasidium</taxon>
    </lineage>
</organism>
<dbReference type="SUPFAM" id="SSF53098">
    <property type="entry name" value="Ribonuclease H-like"/>
    <property type="match status" value="1"/>
</dbReference>
<protein>
    <submittedName>
        <fullName evidence="1">Uncharacterized protein</fullName>
    </submittedName>
</protein>